<dbReference type="Proteomes" id="UP000191133">
    <property type="component" value="Unassembled WGS sequence"/>
</dbReference>
<accession>A0A1W1GXX5</accession>
<reference evidence="2" key="1">
    <citation type="submission" date="2016-10" db="EMBL/GenBank/DDBJ databases">
        <authorList>
            <person name="Varghese N."/>
        </authorList>
    </citation>
    <scope>NUCLEOTIDE SEQUENCE [LARGE SCALE GENOMIC DNA]</scope>
    <source>
        <strain evidence="2">92MFCol6.1</strain>
    </source>
</reference>
<sequence>MPKASRGAQCRQRDTIHVEHVDLVTLQQIIKCVRANLLDQAPLRFMDGDALEPVYRERWQLQSRKLSLTPEDGRYTCPKLDARFQFTTIRMT</sequence>
<proteinExistence type="predicted"/>
<dbReference type="AlphaFoldDB" id="A0A1W1GXX5"/>
<evidence type="ECO:0000313" key="1">
    <source>
        <dbReference type="EMBL" id="SLM24223.1"/>
    </source>
</evidence>
<evidence type="ECO:0000313" key="2">
    <source>
        <dbReference type="Proteomes" id="UP000191133"/>
    </source>
</evidence>
<protein>
    <submittedName>
        <fullName evidence="1">Uncharacterized protein</fullName>
    </submittedName>
</protein>
<organism evidence="1 2">
    <name type="scientific">Stenotrophomonas indicatrix</name>
    <dbReference type="NCBI Taxonomy" id="2045451"/>
    <lineage>
        <taxon>Bacteria</taxon>
        <taxon>Pseudomonadati</taxon>
        <taxon>Pseudomonadota</taxon>
        <taxon>Gammaproteobacteria</taxon>
        <taxon>Lysobacterales</taxon>
        <taxon>Lysobacteraceae</taxon>
        <taxon>Stenotrophomonas</taxon>
    </lineage>
</organism>
<name>A0A1W1GXX5_9GAMM</name>
<gene>
    <name evidence="1" type="ORF">SAMN04488690_1943</name>
</gene>
<dbReference type="EMBL" id="FWEU01000002">
    <property type="protein sequence ID" value="SLM24223.1"/>
    <property type="molecule type" value="Genomic_DNA"/>
</dbReference>